<name>A0A521BI01_9BACT</name>
<dbReference type="RefSeq" id="WP_142713359.1">
    <property type="nucleotide sequence ID" value="NZ_FXTH01000003.1"/>
</dbReference>
<gene>
    <name evidence="2" type="ORF">SAMN06265218_103131</name>
</gene>
<evidence type="ECO:0000256" key="1">
    <source>
        <dbReference type="SAM" id="SignalP"/>
    </source>
</evidence>
<dbReference type="Gene3D" id="2.40.160.10">
    <property type="entry name" value="Porin"/>
    <property type="match status" value="1"/>
</dbReference>
<keyword evidence="3" id="KW-1185">Reference proteome</keyword>
<evidence type="ECO:0008006" key="4">
    <source>
        <dbReference type="Google" id="ProtNLM"/>
    </source>
</evidence>
<dbReference type="OrthoDB" id="638836at2"/>
<dbReference type="SUPFAM" id="SSF56935">
    <property type="entry name" value="Porins"/>
    <property type="match status" value="1"/>
</dbReference>
<dbReference type="Proteomes" id="UP000317593">
    <property type="component" value="Unassembled WGS sequence"/>
</dbReference>
<reference evidence="2 3" key="1">
    <citation type="submission" date="2017-05" db="EMBL/GenBank/DDBJ databases">
        <authorList>
            <person name="Varghese N."/>
            <person name="Submissions S."/>
        </authorList>
    </citation>
    <scope>NUCLEOTIDE SEQUENCE [LARGE SCALE GENOMIC DNA]</scope>
    <source>
        <strain evidence="2 3">DSM 21194</strain>
    </source>
</reference>
<dbReference type="AlphaFoldDB" id="A0A521BI01"/>
<protein>
    <recommendedName>
        <fullName evidence="4">Phosphate-selective porin O and P</fullName>
    </recommendedName>
</protein>
<evidence type="ECO:0000313" key="3">
    <source>
        <dbReference type="Proteomes" id="UP000317593"/>
    </source>
</evidence>
<keyword evidence="1" id="KW-0732">Signal</keyword>
<feature type="signal peptide" evidence="1">
    <location>
        <begin position="1"/>
        <end position="24"/>
    </location>
</feature>
<dbReference type="EMBL" id="FXTH01000003">
    <property type="protein sequence ID" value="SMO46754.1"/>
    <property type="molecule type" value="Genomic_DNA"/>
</dbReference>
<sequence length="441" mass="48934">MKSSIQYITLFLLGFFMMAGSAFAQFDRDLQYYTYPDQRGLNQFEAPFETDVEFDGVNVRIGGANTLQFQGLSQDNAGPWQTGVDENGEPIMSTLPDLESNFNLATSNLDLDVALGDGLRMHLRTYLTSQHHTEAYVKSGYMQVDRLDFIQEGLLSGLMDKIRIKVGHMELNYGDAHFRRSDNAFAIHNPFVGNYLMDSFTTEVAGELYYYNEGLLAMFGVSNGKLNQSVEAGDIKTHATVYGKLGYEKKMGDALHLRLTGSILNVSNSSSIYLYSGDRAGARYYDVIEAGNFRSGRIAPSFTPGRGATPAAGEMTAIMINPFVKVGGLEFFGLYENATGKIKNGVDDSRTYNQYGAELLYRFGANENVYLGGRYNYVDGESLNGDLEVDRFNIGGGWFLTKNVLAKLEYVKQSYDGEAYVDGPYDNAEFDGVMLEAVISF</sequence>
<feature type="chain" id="PRO_5021718604" description="Phosphate-selective porin O and P" evidence="1">
    <location>
        <begin position="25"/>
        <end position="441"/>
    </location>
</feature>
<proteinExistence type="predicted"/>
<dbReference type="InterPro" id="IPR023614">
    <property type="entry name" value="Porin_dom_sf"/>
</dbReference>
<accession>A0A521BI01</accession>
<evidence type="ECO:0000313" key="2">
    <source>
        <dbReference type="EMBL" id="SMO46754.1"/>
    </source>
</evidence>
<organism evidence="2 3">
    <name type="scientific">Fodinibius sediminis</name>
    <dbReference type="NCBI Taxonomy" id="1214077"/>
    <lineage>
        <taxon>Bacteria</taxon>
        <taxon>Pseudomonadati</taxon>
        <taxon>Balneolota</taxon>
        <taxon>Balneolia</taxon>
        <taxon>Balneolales</taxon>
        <taxon>Balneolaceae</taxon>
        <taxon>Fodinibius</taxon>
    </lineage>
</organism>